<evidence type="ECO:0000313" key="10">
    <source>
        <dbReference type="EMBL" id="KUJ19322.1"/>
    </source>
</evidence>
<dbReference type="Pfam" id="PF00107">
    <property type="entry name" value="ADH_zinc_N"/>
    <property type="match status" value="1"/>
</dbReference>
<dbReference type="STRING" id="149040.A0A194XHS4"/>
<dbReference type="SMART" id="SM00822">
    <property type="entry name" value="PKS_KR"/>
    <property type="match status" value="1"/>
</dbReference>
<dbReference type="SMART" id="SM00826">
    <property type="entry name" value="PKS_DH"/>
    <property type="match status" value="1"/>
</dbReference>
<dbReference type="CDD" id="cd05195">
    <property type="entry name" value="enoyl_red"/>
    <property type="match status" value="1"/>
</dbReference>
<dbReference type="SUPFAM" id="SSF50129">
    <property type="entry name" value="GroES-like"/>
    <property type="match status" value="1"/>
</dbReference>
<dbReference type="PROSITE" id="PS00012">
    <property type="entry name" value="PHOSPHOPANTETHEINE"/>
    <property type="match status" value="1"/>
</dbReference>
<dbReference type="InterPro" id="IPR013968">
    <property type="entry name" value="PKS_KR"/>
</dbReference>
<feature type="region of interest" description="Disordered" evidence="6">
    <location>
        <begin position="428"/>
        <end position="471"/>
    </location>
</feature>
<protein>
    <submittedName>
        <fullName evidence="10">KR-domain-containing protein</fullName>
    </submittedName>
</protein>
<keyword evidence="3" id="KW-0808">Transferase</keyword>
<comment type="caution">
    <text evidence="5">Lacks conserved residue(s) required for the propagation of feature annotation.</text>
</comment>
<dbReference type="InterPro" id="IPR057326">
    <property type="entry name" value="KR_dom"/>
</dbReference>
<feature type="domain" description="PKS/mFAS DH" evidence="9">
    <location>
        <begin position="1"/>
        <end position="275"/>
    </location>
</feature>
<keyword evidence="1" id="KW-0596">Phosphopantetheine</keyword>
<feature type="region of interest" description="N-terminal hotdog fold" evidence="5">
    <location>
        <begin position="1"/>
        <end position="106"/>
    </location>
</feature>
<dbReference type="KEGG" id="psco:LY89DRAFT_773580"/>
<evidence type="ECO:0000259" key="8">
    <source>
        <dbReference type="PROSITE" id="PS50075"/>
    </source>
</evidence>
<evidence type="ECO:0000256" key="3">
    <source>
        <dbReference type="ARBA" id="ARBA00022679"/>
    </source>
</evidence>
<reference evidence="10 11" key="1">
    <citation type="submission" date="2015-10" db="EMBL/GenBank/DDBJ databases">
        <title>Full genome of DAOMC 229536 Phialocephala scopiformis, a fungal endophyte of spruce producing the potent anti-insectan compound rugulosin.</title>
        <authorList>
            <consortium name="DOE Joint Genome Institute"/>
            <person name="Walker A.K."/>
            <person name="Frasz S.L."/>
            <person name="Seifert K.A."/>
            <person name="Miller J.D."/>
            <person name="Mondo S.J."/>
            <person name="Labutti K."/>
            <person name="Lipzen A."/>
            <person name="Dockter R."/>
            <person name="Kennedy M."/>
            <person name="Grigoriev I.V."/>
            <person name="Spatafora J.W."/>
        </authorList>
    </citation>
    <scope>NUCLEOTIDE SEQUENCE [LARGE SCALE GENOMIC DNA]</scope>
    <source>
        <strain evidence="10 11">CBS 120377</strain>
    </source>
</reference>
<dbReference type="InterPro" id="IPR020806">
    <property type="entry name" value="PKS_PP-bd"/>
</dbReference>
<evidence type="ECO:0000256" key="1">
    <source>
        <dbReference type="ARBA" id="ARBA00022450"/>
    </source>
</evidence>
<dbReference type="RefSeq" id="XP_018073677.1">
    <property type="nucleotide sequence ID" value="XM_018221941.1"/>
</dbReference>
<accession>A0A194XHS4</accession>
<keyword evidence="2" id="KW-0597">Phosphoprotein</keyword>
<dbReference type="SUPFAM" id="SSF51735">
    <property type="entry name" value="NAD(P)-binding Rossmann-fold domains"/>
    <property type="match status" value="2"/>
</dbReference>
<dbReference type="InterPro" id="IPR013154">
    <property type="entry name" value="ADH-like_N"/>
</dbReference>
<dbReference type="InterPro" id="IPR049900">
    <property type="entry name" value="PKS_mFAS_DH"/>
</dbReference>
<feature type="compositionally biased region" description="Polar residues" evidence="6">
    <location>
        <begin position="443"/>
        <end position="459"/>
    </location>
</feature>
<dbReference type="InterPro" id="IPR013149">
    <property type="entry name" value="ADH-like_C"/>
</dbReference>
<dbReference type="Gene3D" id="3.40.50.720">
    <property type="entry name" value="NAD(P)-binding Rossmann-like Domain"/>
    <property type="match status" value="3"/>
</dbReference>
<dbReference type="Gene3D" id="3.10.129.110">
    <property type="entry name" value="Polyketide synthase dehydratase"/>
    <property type="match status" value="1"/>
</dbReference>
<dbReference type="Gene3D" id="1.10.1200.10">
    <property type="entry name" value="ACP-like"/>
    <property type="match status" value="1"/>
</dbReference>
<dbReference type="GO" id="GO:0016491">
    <property type="term" value="F:oxidoreductase activity"/>
    <property type="evidence" value="ECO:0007669"/>
    <property type="project" value="InterPro"/>
</dbReference>
<dbReference type="Pfam" id="PF23114">
    <property type="entry name" value="NAD-bd_HRPKS_sdrA"/>
    <property type="match status" value="1"/>
</dbReference>
<feature type="compositionally biased region" description="Low complexity" evidence="6">
    <location>
        <begin position="460"/>
        <end position="471"/>
    </location>
</feature>
<evidence type="ECO:0000256" key="6">
    <source>
        <dbReference type="SAM" id="MobiDB-lite"/>
    </source>
</evidence>
<keyword evidence="4" id="KW-0511">Multifunctional enzyme</keyword>
<feature type="region of interest" description="C-terminal hotdog fold" evidence="5">
    <location>
        <begin position="116"/>
        <end position="275"/>
    </location>
</feature>
<dbReference type="GO" id="GO:0006633">
    <property type="term" value="P:fatty acid biosynthetic process"/>
    <property type="evidence" value="ECO:0007669"/>
    <property type="project" value="TreeGrafter"/>
</dbReference>
<dbReference type="InterPro" id="IPR056501">
    <property type="entry name" value="NAD-bd_HRPKS_sdrA"/>
</dbReference>
<evidence type="ECO:0000256" key="5">
    <source>
        <dbReference type="PROSITE-ProRule" id="PRU01363"/>
    </source>
</evidence>
<dbReference type="EMBL" id="KQ947411">
    <property type="protein sequence ID" value="KUJ19322.1"/>
    <property type="molecule type" value="Genomic_DNA"/>
</dbReference>
<dbReference type="Pfam" id="PF00550">
    <property type="entry name" value="PP-binding"/>
    <property type="match status" value="1"/>
</dbReference>
<dbReference type="InterPro" id="IPR036736">
    <property type="entry name" value="ACP-like_sf"/>
</dbReference>
<dbReference type="OrthoDB" id="329835at2759"/>
<dbReference type="SMART" id="SM00829">
    <property type="entry name" value="PKS_ER"/>
    <property type="match status" value="1"/>
</dbReference>
<sequence length="1413" mass="154019">MLPISHGLWPAAGFLTLGLEALYQEHAALNPNDAPAAANELCYRFRNVRFPRALVLEENKDTILVLTLVQVPGGKDWHEFRISTTSDADVVAEHCFGLVRIQDPVEEVLEKITPLKSPQSARLWYKVERDIGMDFGPAFQKLLSIEATSGVRACRTLVSLSAPQSKFSPQSYYPIHPAALDGCFQTPIPANMAGERVNVRDAMIPAIVDDVIINKVPADLNEGLSQATSVYSGRGCPDQDKSWFANTSVYDSKTGILAMRITGLHYVKLDVPPRPDPHTFDLVSWKPDVALLTQDQMMYLPLGKSSSRLDRVIDLIAHKKPTLNVLEISLDESDTSCLWFGAGDIPARASYTSYDFAATDGKALVNVQTEYEGKYNSSFLFISTDKENLGLSSDKGTECIKGSIQKLKPLLAANAFMLVVQLESEGLTTSGQDSEGDAEINGHLNQTPPSESAENTSPTSPDSGRAGSSSSVDSLAWDQDLAVELLQSSKDGPFQRRLTKAGDSNSIIEIAANGQGSSAYLLTNNSAGEIDRDSRRNLVIACLDETARQAIGPSLKATLEASGWSIRQETYPFSKLAAGTVVSFIDELSKPILRWANENQWDAIKTLITSGNPILWVTKGAQGVVTDPDNALAQGLFRVARREDNGISLSTLDVQSSTSRATEWAVDQVLHLLGRDTPAESQYMERDGILHIQRIIPDAAVNDFKRAEVTGYEPVKKSFHGTEAQAQLRAERLGTLQSLTWCETDVGELPMIEPNNIEVEVMAVGVNFKDVAITMGIVPDNEYNIGFECAGVVTRLGLGVNKFKIGDRVCMLKQGTYANRVLVDVDHCHIIPASMSYEEAATIPSSVLIHSATGGVGFACIELARYKKAEIYVTVGTEEKRQFLETTYGIQRTHIFSSRSIKFAAEILQATDGRGVDVIVNSLIGELLDASWRIMADGGTMVEIGKRDIVDRNTLAMEPFDRNCSFRAVNFSYTKHINGPLVASSAALAHIRAGKHMGKIVICNPHGDDIQKPVRPAVRKLHLSPDVSYLIVGGLKGACGTLVIHMAKHGARHIFVSNRSGISDDASAKVVRDCLTYGCEVIEAKGDVADLKSVRRIFKSTSPRIAGVVQGAMVIKDKPYETMTLDDFRTSLQVKVQGTWNLHHASVELLKQPLDFFTMLSSISGIVGRKGQANYAAANTFLDAFARYRQAQGLRANSLDLGMIVDVGYIAEDENGLEARFDKTRWIPVNESMLRRVLTYSIMQQDPNTLINAESSTQLITGIAYPLPKDGSDIAQDPRFGYLYASPGGGSHGGPDIVEGSDKGDQALRALQMMIKSEGDSATLVKAAANVLSAQFSKILRLGDEIETGKPLMAYGLDSLAGVELRNWIRQKIGVELVRADGLLTPFLSASSSITCLQYPLLRVPWPCQIPSK</sequence>
<evidence type="ECO:0000256" key="7">
    <source>
        <dbReference type="SAM" id="SignalP"/>
    </source>
</evidence>
<dbReference type="InterPro" id="IPR042104">
    <property type="entry name" value="PKS_dehydratase_sf"/>
</dbReference>
<evidence type="ECO:0000313" key="11">
    <source>
        <dbReference type="Proteomes" id="UP000070700"/>
    </source>
</evidence>
<proteinExistence type="predicted"/>
<dbReference type="InParanoid" id="A0A194XHS4"/>
<evidence type="ECO:0000256" key="2">
    <source>
        <dbReference type="ARBA" id="ARBA00022553"/>
    </source>
</evidence>
<feature type="domain" description="Carrier" evidence="8">
    <location>
        <begin position="1323"/>
        <end position="1399"/>
    </location>
</feature>
<feature type="signal peptide" evidence="7">
    <location>
        <begin position="1"/>
        <end position="21"/>
    </location>
</feature>
<dbReference type="PROSITE" id="PS52019">
    <property type="entry name" value="PKS_MFAS_DH"/>
    <property type="match status" value="1"/>
</dbReference>
<evidence type="ECO:0000259" key="9">
    <source>
        <dbReference type="PROSITE" id="PS52019"/>
    </source>
</evidence>
<dbReference type="Gene3D" id="3.90.180.10">
    <property type="entry name" value="Medium-chain alcohol dehydrogenases, catalytic domain"/>
    <property type="match status" value="1"/>
</dbReference>
<dbReference type="PANTHER" id="PTHR43775">
    <property type="entry name" value="FATTY ACID SYNTHASE"/>
    <property type="match status" value="1"/>
</dbReference>
<evidence type="ECO:0000256" key="4">
    <source>
        <dbReference type="ARBA" id="ARBA00023268"/>
    </source>
</evidence>
<dbReference type="GO" id="GO:0031177">
    <property type="term" value="F:phosphopantetheine binding"/>
    <property type="evidence" value="ECO:0007669"/>
    <property type="project" value="InterPro"/>
</dbReference>
<dbReference type="GO" id="GO:0004312">
    <property type="term" value="F:fatty acid synthase activity"/>
    <property type="evidence" value="ECO:0007669"/>
    <property type="project" value="TreeGrafter"/>
</dbReference>
<dbReference type="PANTHER" id="PTHR43775:SF18">
    <property type="entry name" value="ENZYME, PUTATIVE (JCVI)-RELATED"/>
    <property type="match status" value="1"/>
</dbReference>
<dbReference type="SMART" id="SM00823">
    <property type="entry name" value="PKS_PP"/>
    <property type="match status" value="1"/>
</dbReference>
<dbReference type="Pfam" id="PF08659">
    <property type="entry name" value="KR"/>
    <property type="match status" value="1"/>
</dbReference>
<dbReference type="InterPro" id="IPR006162">
    <property type="entry name" value="Ppantetheine_attach_site"/>
</dbReference>
<dbReference type="Proteomes" id="UP000070700">
    <property type="component" value="Unassembled WGS sequence"/>
</dbReference>
<dbReference type="Pfam" id="PF08240">
    <property type="entry name" value="ADH_N"/>
    <property type="match status" value="1"/>
</dbReference>
<dbReference type="GO" id="GO:0030639">
    <property type="term" value="P:polyketide biosynthetic process"/>
    <property type="evidence" value="ECO:0007669"/>
    <property type="project" value="UniProtKB-ARBA"/>
</dbReference>
<keyword evidence="11" id="KW-1185">Reference proteome</keyword>
<dbReference type="InterPro" id="IPR049551">
    <property type="entry name" value="PKS_DH_C"/>
</dbReference>
<dbReference type="InterPro" id="IPR050091">
    <property type="entry name" value="PKS_NRPS_Biosynth_Enz"/>
</dbReference>
<dbReference type="InterPro" id="IPR011032">
    <property type="entry name" value="GroES-like_sf"/>
</dbReference>
<dbReference type="SUPFAM" id="SSF47336">
    <property type="entry name" value="ACP-like"/>
    <property type="match status" value="1"/>
</dbReference>
<organism evidence="10 11">
    <name type="scientific">Mollisia scopiformis</name>
    <name type="common">Conifer needle endophyte fungus</name>
    <name type="synonym">Phialocephala scopiformis</name>
    <dbReference type="NCBI Taxonomy" id="149040"/>
    <lineage>
        <taxon>Eukaryota</taxon>
        <taxon>Fungi</taxon>
        <taxon>Dikarya</taxon>
        <taxon>Ascomycota</taxon>
        <taxon>Pezizomycotina</taxon>
        <taxon>Leotiomycetes</taxon>
        <taxon>Helotiales</taxon>
        <taxon>Mollisiaceae</taxon>
        <taxon>Mollisia</taxon>
    </lineage>
</organism>
<dbReference type="InterPro" id="IPR009081">
    <property type="entry name" value="PP-bd_ACP"/>
</dbReference>
<gene>
    <name evidence="10" type="ORF">LY89DRAFT_773580</name>
</gene>
<dbReference type="InterPro" id="IPR020807">
    <property type="entry name" value="PKS_DH"/>
</dbReference>
<name>A0A194XHS4_MOLSC</name>
<dbReference type="InterPro" id="IPR036291">
    <property type="entry name" value="NAD(P)-bd_dom_sf"/>
</dbReference>
<feature type="chain" id="PRO_5008268265" evidence="7">
    <location>
        <begin position="22"/>
        <end position="1413"/>
    </location>
</feature>
<dbReference type="GeneID" id="28831667"/>
<dbReference type="PROSITE" id="PS50075">
    <property type="entry name" value="CARRIER"/>
    <property type="match status" value="1"/>
</dbReference>
<dbReference type="Pfam" id="PF14765">
    <property type="entry name" value="PS-DH"/>
    <property type="match status" value="1"/>
</dbReference>
<keyword evidence="7" id="KW-0732">Signal</keyword>
<dbReference type="InterPro" id="IPR020843">
    <property type="entry name" value="ER"/>
</dbReference>